<sequence length="52" mass="6144">MKHVNVKFNDEQYQMLKELQEILQGMNVAGKITQSDVLKYAVEQAYRDIKEK</sequence>
<dbReference type="Proteomes" id="UP001571110">
    <property type="component" value="Unassembled WGS sequence"/>
</dbReference>
<comment type="caution">
    <text evidence="1">The sequence shown here is derived from an EMBL/GenBank/DDBJ whole genome shotgun (WGS) entry which is preliminary data.</text>
</comment>
<dbReference type="RefSeq" id="WP_372466276.1">
    <property type="nucleotide sequence ID" value="NZ_JBFDTY010000024.1"/>
</dbReference>
<organism evidence="1 2">
    <name type="scientific">Bacillus mobilis</name>
    <dbReference type="NCBI Taxonomy" id="2026190"/>
    <lineage>
        <taxon>Bacteria</taxon>
        <taxon>Bacillati</taxon>
        <taxon>Bacillota</taxon>
        <taxon>Bacilli</taxon>
        <taxon>Bacillales</taxon>
        <taxon>Bacillaceae</taxon>
        <taxon>Bacillus</taxon>
        <taxon>Bacillus cereus group</taxon>
    </lineage>
</organism>
<dbReference type="EMBL" id="JBFDTY010000024">
    <property type="protein sequence ID" value="MFA2795482.1"/>
    <property type="molecule type" value="Genomic_DNA"/>
</dbReference>
<name>A0ABV4S6C8_9BACI</name>
<protein>
    <submittedName>
        <fullName evidence="1">Uncharacterized protein</fullName>
    </submittedName>
</protein>
<accession>A0ABV4S6C8</accession>
<keyword evidence="2" id="KW-1185">Reference proteome</keyword>
<reference evidence="1 2" key="1">
    <citation type="submission" date="2024-06" db="EMBL/GenBank/DDBJ databases">
        <title>Genetic profile and toxigenic potential of Bacillus cereus isolates from a Norwegian ice cream production plant,.</title>
        <authorList>
            <person name="Lindback T."/>
            <person name="Llarena A.-K."/>
            <person name="O'Sullivan K."/>
            <person name="Monshaugen M."/>
            <person name="Holmemo C.W."/>
            <person name="Aspholm M."/>
        </authorList>
    </citation>
    <scope>NUCLEOTIDE SEQUENCE [LARGE SCALE GENOMIC DNA]</scope>
    <source>
        <strain evidence="1 2">NVH-YM330</strain>
    </source>
</reference>
<evidence type="ECO:0000313" key="1">
    <source>
        <dbReference type="EMBL" id="MFA2795482.1"/>
    </source>
</evidence>
<proteinExistence type="predicted"/>
<gene>
    <name evidence="1" type="ORF">AB1I70_29935</name>
</gene>
<evidence type="ECO:0000313" key="2">
    <source>
        <dbReference type="Proteomes" id="UP001571110"/>
    </source>
</evidence>